<keyword evidence="7" id="KW-0067">ATP-binding</keyword>
<dbReference type="PROSITE" id="PS50222">
    <property type="entry name" value="EF_HAND_2"/>
    <property type="match status" value="2"/>
</dbReference>
<dbReference type="SMART" id="SM00220">
    <property type="entry name" value="S_TKc"/>
    <property type="match status" value="1"/>
</dbReference>
<evidence type="ECO:0000256" key="7">
    <source>
        <dbReference type="ARBA" id="ARBA00022840"/>
    </source>
</evidence>
<dbReference type="InterPro" id="IPR008271">
    <property type="entry name" value="Ser/Thr_kinase_AS"/>
</dbReference>
<keyword evidence="12" id="KW-1185">Reference proteome</keyword>
<dbReference type="GO" id="GO:0005524">
    <property type="term" value="F:ATP binding"/>
    <property type="evidence" value="ECO:0007669"/>
    <property type="project" value="UniProtKB-KW"/>
</dbReference>
<evidence type="ECO:0000256" key="5">
    <source>
        <dbReference type="ARBA" id="ARBA00022777"/>
    </source>
</evidence>
<sequence length="326" mass="36721">MDPQELEQEIKNMKKMDHPHILKMFEYFEDYNNVYLILELCEGGELMKVIEDTYTKSRGKKRLTEGWIAGLYAQVLEAVSYCHSHGLIHKDIKAENIMLLNKDKTTKNPFDAPPHVVLIDFGLAEAFDPDRPFVSRHVAGTPYTMAPEVWNATLSRSNTFGLKCDVYSLGCVLFHLFCGEVHAVSVREINGIFRMLDHEKQGIISKQTCVTGLVKLGIPQSTAARAVEAMDLDGDGRIDYTELIAGILCFYDTHLDGRLWKAFSKLDLNGDGKLDRHEIRKLLQSGEVSQMGLVPAQMEIDAIIQEMDTDRDGYALLAGAVIVKWP</sequence>
<dbReference type="PROSITE" id="PS00018">
    <property type="entry name" value="EF_HAND_1"/>
    <property type="match status" value="2"/>
</dbReference>
<evidence type="ECO:0000256" key="1">
    <source>
        <dbReference type="ARBA" id="ARBA00001946"/>
    </source>
</evidence>
<dbReference type="RefSeq" id="XP_002775347.1">
    <property type="nucleotide sequence ID" value="XM_002775301.1"/>
</dbReference>
<keyword evidence="2" id="KW-0723">Serine/threonine-protein kinase</keyword>
<dbReference type="PANTHER" id="PTHR24349">
    <property type="entry name" value="SERINE/THREONINE-PROTEIN KINASE"/>
    <property type="match status" value="1"/>
</dbReference>
<dbReference type="InterPro" id="IPR050205">
    <property type="entry name" value="CDPK_Ser/Thr_kinases"/>
</dbReference>
<dbReference type="SMART" id="SM00054">
    <property type="entry name" value="EFh"/>
    <property type="match status" value="4"/>
</dbReference>
<evidence type="ECO:0000256" key="6">
    <source>
        <dbReference type="ARBA" id="ARBA00022837"/>
    </source>
</evidence>
<gene>
    <name evidence="11" type="ORF">Pmar_PMAR008600</name>
</gene>
<evidence type="ECO:0000259" key="9">
    <source>
        <dbReference type="PROSITE" id="PS50011"/>
    </source>
</evidence>
<evidence type="ECO:0000313" key="11">
    <source>
        <dbReference type="EMBL" id="EER07163.1"/>
    </source>
</evidence>
<dbReference type="InterPro" id="IPR018247">
    <property type="entry name" value="EF_Hand_1_Ca_BS"/>
</dbReference>
<evidence type="ECO:0000256" key="3">
    <source>
        <dbReference type="ARBA" id="ARBA00022679"/>
    </source>
</evidence>
<dbReference type="Pfam" id="PF00069">
    <property type="entry name" value="Pkinase"/>
    <property type="match status" value="1"/>
</dbReference>
<evidence type="ECO:0000256" key="2">
    <source>
        <dbReference type="ARBA" id="ARBA00022527"/>
    </source>
</evidence>
<reference evidence="11 12" key="1">
    <citation type="submission" date="2008-07" db="EMBL/GenBank/DDBJ databases">
        <authorList>
            <person name="El-Sayed N."/>
            <person name="Caler E."/>
            <person name="Inman J."/>
            <person name="Amedeo P."/>
            <person name="Hass B."/>
            <person name="Wortman J."/>
        </authorList>
    </citation>
    <scope>NUCLEOTIDE SEQUENCE [LARGE SCALE GENOMIC DNA]</scope>
    <source>
        <strain evidence="12">ATCC 50983 / TXsc</strain>
    </source>
</reference>
<dbReference type="SUPFAM" id="SSF47473">
    <property type="entry name" value="EF-hand"/>
    <property type="match status" value="1"/>
</dbReference>
<dbReference type="InterPro" id="IPR011992">
    <property type="entry name" value="EF-hand-dom_pair"/>
</dbReference>
<accession>C5L7Y3</accession>
<dbReference type="InParanoid" id="C5L7Y3"/>
<dbReference type="PROSITE" id="PS50011">
    <property type="entry name" value="PROTEIN_KINASE_DOM"/>
    <property type="match status" value="1"/>
</dbReference>
<dbReference type="Gene3D" id="1.10.510.10">
    <property type="entry name" value="Transferase(Phosphotransferase) domain 1"/>
    <property type="match status" value="1"/>
</dbReference>
<dbReference type="GO" id="GO:0004674">
    <property type="term" value="F:protein serine/threonine kinase activity"/>
    <property type="evidence" value="ECO:0007669"/>
    <property type="project" value="UniProtKB-KW"/>
</dbReference>
<dbReference type="Proteomes" id="UP000007800">
    <property type="component" value="Unassembled WGS sequence"/>
</dbReference>
<dbReference type="Pfam" id="PF13499">
    <property type="entry name" value="EF-hand_7"/>
    <property type="match status" value="1"/>
</dbReference>
<dbReference type="AlphaFoldDB" id="C5L7Y3"/>
<evidence type="ECO:0000259" key="10">
    <source>
        <dbReference type="PROSITE" id="PS50222"/>
    </source>
</evidence>
<feature type="domain" description="EF-hand" evidence="10">
    <location>
        <begin position="218"/>
        <end position="253"/>
    </location>
</feature>
<name>C5L7Y3_PERM5</name>
<dbReference type="GeneID" id="9059730"/>
<keyword evidence="5 11" id="KW-0418">Kinase</keyword>
<dbReference type="EMBL" id="GG679984">
    <property type="protein sequence ID" value="EER07163.1"/>
    <property type="molecule type" value="Genomic_DNA"/>
</dbReference>
<evidence type="ECO:0000256" key="8">
    <source>
        <dbReference type="ARBA" id="ARBA00024334"/>
    </source>
</evidence>
<dbReference type="OMA" id="CFYDTHL"/>
<evidence type="ECO:0000313" key="12">
    <source>
        <dbReference type="Proteomes" id="UP000007800"/>
    </source>
</evidence>
<feature type="domain" description="Protein kinase" evidence="9">
    <location>
        <begin position="1"/>
        <end position="251"/>
    </location>
</feature>
<keyword evidence="4" id="KW-0547">Nucleotide-binding</keyword>
<keyword evidence="3" id="KW-0808">Transferase</keyword>
<evidence type="ECO:0000256" key="4">
    <source>
        <dbReference type="ARBA" id="ARBA00022741"/>
    </source>
</evidence>
<comment type="similarity">
    <text evidence="8">Belongs to the protein kinase superfamily. Ser/Thr protein kinase family. CDPK subfamily.</text>
</comment>
<proteinExistence type="inferred from homology"/>
<feature type="domain" description="EF-hand" evidence="10">
    <location>
        <begin position="254"/>
        <end position="289"/>
    </location>
</feature>
<dbReference type="PROSITE" id="PS00108">
    <property type="entry name" value="PROTEIN_KINASE_ST"/>
    <property type="match status" value="1"/>
</dbReference>
<dbReference type="OrthoDB" id="424326at2759"/>
<dbReference type="InterPro" id="IPR011009">
    <property type="entry name" value="Kinase-like_dom_sf"/>
</dbReference>
<dbReference type="InterPro" id="IPR000719">
    <property type="entry name" value="Prot_kinase_dom"/>
</dbReference>
<dbReference type="CDD" id="cd00051">
    <property type="entry name" value="EFh"/>
    <property type="match status" value="2"/>
</dbReference>
<dbReference type="GO" id="GO:0005509">
    <property type="term" value="F:calcium ion binding"/>
    <property type="evidence" value="ECO:0007669"/>
    <property type="project" value="InterPro"/>
</dbReference>
<keyword evidence="6" id="KW-0106">Calcium</keyword>
<dbReference type="Pfam" id="PF13202">
    <property type="entry name" value="EF-hand_5"/>
    <property type="match status" value="1"/>
</dbReference>
<organism evidence="12">
    <name type="scientific">Perkinsus marinus (strain ATCC 50983 / TXsc)</name>
    <dbReference type="NCBI Taxonomy" id="423536"/>
    <lineage>
        <taxon>Eukaryota</taxon>
        <taxon>Sar</taxon>
        <taxon>Alveolata</taxon>
        <taxon>Perkinsozoa</taxon>
        <taxon>Perkinsea</taxon>
        <taxon>Perkinsida</taxon>
        <taxon>Perkinsidae</taxon>
        <taxon>Perkinsus</taxon>
    </lineage>
</organism>
<dbReference type="InterPro" id="IPR002048">
    <property type="entry name" value="EF_hand_dom"/>
</dbReference>
<comment type="cofactor">
    <cofactor evidence="1">
        <name>Mg(2+)</name>
        <dbReference type="ChEBI" id="CHEBI:18420"/>
    </cofactor>
</comment>
<dbReference type="SUPFAM" id="SSF56112">
    <property type="entry name" value="Protein kinase-like (PK-like)"/>
    <property type="match status" value="1"/>
</dbReference>
<dbReference type="Gene3D" id="1.10.238.10">
    <property type="entry name" value="EF-hand"/>
    <property type="match status" value="1"/>
</dbReference>
<protein>
    <submittedName>
        <fullName evidence="11">Calcium-dependent protein kinase, putative</fullName>
    </submittedName>
</protein>